<feature type="domain" description="DH" evidence="11">
    <location>
        <begin position="93"/>
        <end position="289"/>
    </location>
</feature>
<dbReference type="InterPro" id="IPR035899">
    <property type="entry name" value="DBL_dom_sf"/>
</dbReference>
<feature type="domain" description="FYVE-type" evidence="12">
    <location>
        <begin position="577"/>
        <end position="641"/>
    </location>
</feature>
<feature type="compositionally biased region" description="Acidic residues" evidence="9">
    <location>
        <begin position="742"/>
        <end position="753"/>
    </location>
</feature>
<gene>
    <name evidence="13" type="ORF">FISHEDRAFT_67225</name>
</gene>
<dbReference type="Pfam" id="PF00621">
    <property type="entry name" value="RhoGEF"/>
    <property type="match status" value="1"/>
</dbReference>
<keyword evidence="14" id="KW-1185">Reference proteome</keyword>
<dbReference type="PANTHER" id="PTHR12673:SF159">
    <property type="entry name" value="LD03170P"/>
    <property type="match status" value="1"/>
</dbReference>
<dbReference type="InterPro" id="IPR011011">
    <property type="entry name" value="Znf_FYVE_PHD"/>
</dbReference>
<dbReference type="InterPro" id="IPR017455">
    <property type="entry name" value="Znf_FYVE-rel"/>
</dbReference>
<dbReference type="InterPro" id="IPR000219">
    <property type="entry name" value="DH_dom"/>
</dbReference>
<evidence type="ECO:0000256" key="4">
    <source>
        <dbReference type="ARBA" id="ARBA00022723"/>
    </source>
</evidence>
<evidence type="ECO:0000256" key="6">
    <source>
        <dbReference type="ARBA" id="ARBA00022833"/>
    </source>
</evidence>
<feature type="compositionally biased region" description="Polar residues" evidence="9">
    <location>
        <begin position="13"/>
        <end position="27"/>
    </location>
</feature>
<evidence type="ECO:0000256" key="8">
    <source>
        <dbReference type="PROSITE-ProRule" id="PRU00091"/>
    </source>
</evidence>
<evidence type="ECO:0000259" key="11">
    <source>
        <dbReference type="PROSITE" id="PS50010"/>
    </source>
</evidence>
<accession>A0A0D7A3M6</accession>
<dbReference type="PROSITE" id="PS50010">
    <property type="entry name" value="DH_2"/>
    <property type="match status" value="1"/>
</dbReference>
<keyword evidence="6" id="KW-0862">Zinc</keyword>
<keyword evidence="7" id="KW-0206">Cytoskeleton</keyword>
<feature type="compositionally biased region" description="Low complexity" evidence="9">
    <location>
        <begin position="808"/>
        <end position="818"/>
    </location>
</feature>
<dbReference type="CDD" id="cd00160">
    <property type="entry name" value="RhoGEF"/>
    <property type="match status" value="1"/>
</dbReference>
<dbReference type="SUPFAM" id="SSF50729">
    <property type="entry name" value="PH domain-like"/>
    <property type="match status" value="1"/>
</dbReference>
<name>A0A0D7A3M6_9AGAR</name>
<evidence type="ECO:0000256" key="9">
    <source>
        <dbReference type="SAM" id="MobiDB-lite"/>
    </source>
</evidence>
<evidence type="ECO:0000256" key="2">
    <source>
        <dbReference type="ARBA" id="ARBA00022490"/>
    </source>
</evidence>
<evidence type="ECO:0000256" key="3">
    <source>
        <dbReference type="ARBA" id="ARBA00022658"/>
    </source>
</evidence>
<feature type="region of interest" description="Disordered" evidence="9">
    <location>
        <begin position="725"/>
        <end position="777"/>
    </location>
</feature>
<organism evidence="13 14">
    <name type="scientific">Fistulina hepatica ATCC 64428</name>
    <dbReference type="NCBI Taxonomy" id="1128425"/>
    <lineage>
        <taxon>Eukaryota</taxon>
        <taxon>Fungi</taxon>
        <taxon>Dikarya</taxon>
        <taxon>Basidiomycota</taxon>
        <taxon>Agaricomycotina</taxon>
        <taxon>Agaricomycetes</taxon>
        <taxon>Agaricomycetidae</taxon>
        <taxon>Agaricales</taxon>
        <taxon>Fistulinaceae</taxon>
        <taxon>Fistulina</taxon>
    </lineage>
</organism>
<feature type="compositionally biased region" description="Polar residues" evidence="9">
    <location>
        <begin position="823"/>
        <end position="838"/>
    </location>
</feature>
<dbReference type="AlphaFoldDB" id="A0A0D7A3M6"/>
<reference evidence="13 14" key="1">
    <citation type="journal article" date="2015" name="Fungal Genet. Biol.">
        <title>Evolution of novel wood decay mechanisms in Agaricales revealed by the genome sequences of Fistulina hepatica and Cylindrobasidium torrendii.</title>
        <authorList>
            <person name="Floudas D."/>
            <person name="Held B.W."/>
            <person name="Riley R."/>
            <person name="Nagy L.G."/>
            <person name="Koehler G."/>
            <person name="Ransdell A.S."/>
            <person name="Younus H."/>
            <person name="Chow J."/>
            <person name="Chiniquy J."/>
            <person name="Lipzen A."/>
            <person name="Tritt A."/>
            <person name="Sun H."/>
            <person name="Haridas S."/>
            <person name="LaButti K."/>
            <person name="Ohm R.A."/>
            <person name="Kues U."/>
            <person name="Blanchette R.A."/>
            <person name="Grigoriev I.V."/>
            <person name="Minto R.E."/>
            <person name="Hibbett D.S."/>
        </authorList>
    </citation>
    <scope>NUCLEOTIDE SEQUENCE [LARGE SCALE GENOMIC DNA]</scope>
    <source>
        <strain evidence="13 14">ATCC 64428</strain>
    </source>
</reference>
<sequence>MPFRRISLPTRPSPTHRQSVISISSFGSLPEAEENEASGIASPVYPYTPSPSRASLSSPTKSPSKRHHRKLNGSAEPGMRQKSQPLDAECGVKRRKIINEFYETERAYVDGLELIYSHFLSPLIVSLSTPDPLLDRSALTSIFSNFIDIWNLHRSFFSALTAIVEFRSESADPPAILPALLSHFPYLSLYTPFVTAFPSTMAALNDLRTPGSLTYAPSFAAFATKQESDPRCGRLKLRDWLLTIVQRCPRYLLLLKDLLNNTEEDDPDFAQLTNVHSLVSKITLSLNTSLHNRTQIMSILALQRATPTLPFQLITPGRSLLKRGALYQVERSEPPRVREFLLFSDYLLWLASEDSERNWGLVPAWTASVLDSHNSTDYTHEHSSARPPIVRTRSKSEADTSEFAARSAASTVKAVPLRPSPSRGIVPPLRPACRRSSGTDDRWVYKGSAKLVDLELVVTPPCELGDDRRFEVLSPESSFVVFADNERERDEWAAEIRQAKAQLLASLAVTHLNSTLTSSSSTNHLRRTLEALPYHPSDERLSGASPDSKGLRIERQTGSAERRGKVDHWVPAIWIPDEKTEGCMRCGRPFGWRRRRHHCRLCGRCVCSICSDKTFYISDPNTEFASSKPARSCNACYDTVFPVLDPASGNDAELSPTMSDSGNTLSSLGNLPLWLSMPSLPLPASPEALMAIDGRHRLRRMSRGAITPSRSRPRSFLQLLEDFRENDLHNERPGITTPLAEEGSDAGEEDETEASPLHTPSRLRTSPVPARRENTARMHKRFSLPAIALQTANVTARTHTDAGGGRRSTGASGAGSPRFSLMLSKTVQVEGSPQSDASNGYGHGVAAERLSELLKRHQMGRQAAD</sequence>
<keyword evidence="3" id="KW-0344">Guanine-nucleotide releasing factor</keyword>
<evidence type="ECO:0000256" key="5">
    <source>
        <dbReference type="ARBA" id="ARBA00022771"/>
    </source>
</evidence>
<dbReference type="PROSITE" id="PS50003">
    <property type="entry name" value="PH_DOMAIN"/>
    <property type="match status" value="1"/>
</dbReference>
<dbReference type="SUPFAM" id="SSF57903">
    <property type="entry name" value="FYVE/PHD zinc finger"/>
    <property type="match status" value="1"/>
</dbReference>
<dbReference type="Gene3D" id="1.20.900.10">
    <property type="entry name" value="Dbl homology (DH) domain"/>
    <property type="match status" value="1"/>
</dbReference>
<dbReference type="PROSITE" id="PS50178">
    <property type="entry name" value="ZF_FYVE"/>
    <property type="match status" value="1"/>
</dbReference>
<dbReference type="EMBL" id="KN882063">
    <property type="protein sequence ID" value="KIY44979.1"/>
    <property type="molecule type" value="Genomic_DNA"/>
</dbReference>
<dbReference type="Gene3D" id="2.30.29.30">
    <property type="entry name" value="Pleckstrin-homology domain (PH domain)/Phosphotyrosine-binding domain (PTB)"/>
    <property type="match status" value="2"/>
</dbReference>
<feature type="region of interest" description="Disordered" evidence="9">
    <location>
        <begin position="1"/>
        <end position="86"/>
    </location>
</feature>
<feature type="region of interest" description="Disordered" evidence="9">
    <location>
        <begin position="536"/>
        <end position="559"/>
    </location>
</feature>
<dbReference type="InterPro" id="IPR011993">
    <property type="entry name" value="PH-like_dom_sf"/>
</dbReference>
<feature type="compositionally biased region" description="Basic and acidic residues" evidence="9">
    <location>
        <begin position="549"/>
        <end position="559"/>
    </location>
</feature>
<evidence type="ECO:0000313" key="14">
    <source>
        <dbReference type="Proteomes" id="UP000054144"/>
    </source>
</evidence>
<dbReference type="PANTHER" id="PTHR12673">
    <property type="entry name" value="FACIOGENITAL DYSPLASIA PROTEIN"/>
    <property type="match status" value="1"/>
</dbReference>
<feature type="domain" description="PH" evidence="10">
    <location>
        <begin position="319"/>
        <end position="501"/>
    </location>
</feature>
<dbReference type="SMART" id="SM00064">
    <property type="entry name" value="FYVE"/>
    <property type="match status" value="1"/>
</dbReference>
<feature type="region of interest" description="Disordered" evidence="9">
    <location>
        <begin position="794"/>
        <end position="865"/>
    </location>
</feature>
<dbReference type="SUPFAM" id="SSF48065">
    <property type="entry name" value="DBL homology domain (DH-domain)"/>
    <property type="match status" value="1"/>
</dbReference>
<evidence type="ECO:0000256" key="1">
    <source>
        <dbReference type="ARBA" id="ARBA00004245"/>
    </source>
</evidence>
<dbReference type="Proteomes" id="UP000054144">
    <property type="component" value="Unassembled WGS sequence"/>
</dbReference>
<dbReference type="InterPro" id="IPR000306">
    <property type="entry name" value="Znf_FYVE"/>
</dbReference>
<dbReference type="Pfam" id="PF01363">
    <property type="entry name" value="FYVE"/>
    <property type="match status" value="1"/>
</dbReference>
<comment type="subcellular location">
    <subcellularLocation>
        <location evidence="1">Cytoplasm</location>
        <location evidence="1">Cytoskeleton</location>
    </subcellularLocation>
</comment>
<dbReference type="InterPro" id="IPR001849">
    <property type="entry name" value="PH_domain"/>
</dbReference>
<dbReference type="OrthoDB" id="660555at2759"/>
<evidence type="ECO:0000313" key="13">
    <source>
        <dbReference type="EMBL" id="KIY44979.1"/>
    </source>
</evidence>
<dbReference type="InterPro" id="IPR051092">
    <property type="entry name" value="FYVE_RhoGEF_PH"/>
</dbReference>
<keyword evidence="5 8" id="KW-0863">Zinc-finger</keyword>
<evidence type="ECO:0000259" key="12">
    <source>
        <dbReference type="PROSITE" id="PS50178"/>
    </source>
</evidence>
<evidence type="ECO:0000259" key="10">
    <source>
        <dbReference type="PROSITE" id="PS50003"/>
    </source>
</evidence>
<dbReference type="GO" id="GO:0005856">
    <property type="term" value="C:cytoskeleton"/>
    <property type="evidence" value="ECO:0007669"/>
    <property type="project" value="UniProtKB-SubCell"/>
</dbReference>
<dbReference type="SMART" id="SM00233">
    <property type="entry name" value="PH"/>
    <property type="match status" value="1"/>
</dbReference>
<protein>
    <recommendedName>
        <fullName evidence="15">Dbl homology domain-containing protein</fullName>
    </recommendedName>
</protein>
<dbReference type="GO" id="GO:0005085">
    <property type="term" value="F:guanyl-nucleotide exchange factor activity"/>
    <property type="evidence" value="ECO:0007669"/>
    <property type="project" value="UniProtKB-KW"/>
</dbReference>
<keyword evidence="2" id="KW-0963">Cytoplasm</keyword>
<dbReference type="SMART" id="SM00325">
    <property type="entry name" value="RhoGEF"/>
    <property type="match status" value="1"/>
</dbReference>
<keyword evidence="4" id="KW-0479">Metal-binding</keyword>
<feature type="compositionally biased region" description="Polar residues" evidence="9">
    <location>
        <begin position="50"/>
        <end position="62"/>
    </location>
</feature>
<dbReference type="Gene3D" id="3.30.40.10">
    <property type="entry name" value="Zinc/RING finger domain, C3HC4 (zinc finger)"/>
    <property type="match status" value="1"/>
</dbReference>
<proteinExistence type="predicted"/>
<feature type="region of interest" description="Disordered" evidence="9">
    <location>
        <begin position="376"/>
        <end position="405"/>
    </location>
</feature>
<dbReference type="GO" id="GO:0005737">
    <property type="term" value="C:cytoplasm"/>
    <property type="evidence" value="ECO:0007669"/>
    <property type="project" value="TreeGrafter"/>
</dbReference>
<evidence type="ECO:0008006" key="15">
    <source>
        <dbReference type="Google" id="ProtNLM"/>
    </source>
</evidence>
<evidence type="ECO:0000256" key="7">
    <source>
        <dbReference type="ARBA" id="ARBA00023212"/>
    </source>
</evidence>
<dbReference type="GO" id="GO:0008270">
    <property type="term" value="F:zinc ion binding"/>
    <property type="evidence" value="ECO:0007669"/>
    <property type="project" value="UniProtKB-KW"/>
</dbReference>
<dbReference type="InterPro" id="IPR013083">
    <property type="entry name" value="Znf_RING/FYVE/PHD"/>
</dbReference>